<evidence type="ECO:0000313" key="1">
    <source>
        <dbReference type="EMBL" id="SDE30832.1"/>
    </source>
</evidence>
<dbReference type="STRING" id="69960.SAMN05421720_105185"/>
<reference evidence="1 2" key="1">
    <citation type="submission" date="2016-10" db="EMBL/GenBank/DDBJ databases">
        <authorList>
            <person name="de Groot N.N."/>
        </authorList>
    </citation>
    <scope>NUCLEOTIDE SEQUENCE [LARGE SCALE GENOMIC DNA]</scope>
    <source>
        <strain evidence="1 2">ATCC 700224</strain>
    </source>
</reference>
<dbReference type="GO" id="GO:0006355">
    <property type="term" value="P:regulation of DNA-templated transcription"/>
    <property type="evidence" value="ECO:0007669"/>
    <property type="project" value="InterPro"/>
</dbReference>
<gene>
    <name evidence="1" type="ORF">SAMN05421720_105185</name>
</gene>
<sequence>MSRLTVSLSDDLTAFVGEQTTEQGYKSGGDYVHDLIRKERDRQSLRGLLLAGAASEPDAPADAAWFQALRDRIRKSADS</sequence>
<name>A0A1G7BV48_9PROT</name>
<proteinExistence type="predicted"/>
<dbReference type="EMBL" id="FNAP01000005">
    <property type="protein sequence ID" value="SDE30832.1"/>
    <property type="molecule type" value="Genomic_DNA"/>
</dbReference>
<accession>A0A1G7BV48</accession>
<organism evidence="1 2">
    <name type="scientific">Rhodospira trueperi</name>
    <dbReference type="NCBI Taxonomy" id="69960"/>
    <lineage>
        <taxon>Bacteria</taxon>
        <taxon>Pseudomonadati</taxon>
        <taxon>Pseudomonadota</taxon>
        <taxon>Alphaproteobacteria</taxon>
        <taxon>Rhodospirillales</taxon>
        <taxon>Rhodospirillaceae</taxon>
        <taxon>Rhodospira</taxon>
    </lineage>
</organism>
<dbReference type="OrthoDB" id="9811310at2"/>
<protein>
    <submittedName>
        <fullName evidence="1">Antitoxin ParD1/3/4</fullName>
    </submittedName>
</protein>
<dbReference type="SUPFAM" id="SSF47598">
    <property type="entry name" value="Ribbon-helix-helix"/>
    <property type="match status" value="1"/>
</dbReference>
<dbReference type="AlphaFoldDB" id="A0A1G7BV48"/>
<keyword evidence="2" id="KW-1185">Reference proteome</keyword>
<evidence type="ECO:0000313" key="2">
    <source>
        <dbReference type="Proteomes" id="UP000199412"/>
    </source>
</evidence>
<dbReference type="RefSeq" id="WP_092785267.1">
    <property type="nucleotide sequence ID" value="NZ_FNAP01000005.1"/>
</dbReference>
<dbReference type="Proteomes" id="UP000199412">
    <property type="component" value="Unassembled WGS sequence"/>
</dbReference>
<dbReference type="InterPro" id="IPR010985">
    <property type="entry name" value="Ribbon_hlx_hlx"/>
</dbReference>